<comment type="caution">
    <text evidence="1">The sequence shown here is derived from an EMBL/GenBank/DDBJ whole genome shotgun (WGS) entry which is preliminary data.</text>
</comment>
<sequence length="188" mass="20921">MAKLFLVDLNRVADEYEDYPRERIERSYANDAHGVHELVDDPAVADAILYAINHKFQPAGLSLLADPVFRKFPRKALLHDSGDFPSPLLGGLCAGWHDGLSSYPNMSLGWSYAHPGSAEPTLEKLAWDDNATYLWSFKGSVVTHPIRRVLMNVNDGRGHFIDTTDTSQINLRKNSAPSDPAKRSFLGD</sequence>
<keyword evidence="2" id="KW-1185">Reference proteome</keyword>
<evidence type="ECO:0000313" key="1">
    <source>
        <dbReference type="EMBL" id="NJC27871.1"/>
    </source>
</evidence>
<dbReference type="EMBL" id="JAATJH010000006">
    <property type="protein sequence ID" value="NJC27871.1"/>
    <property type="molecule type" value="Genomic_DNA"/>
</dbReference>
<proteinExistence type="predicted"/>
<protein>
    <submittedName>
        <fullName evidence="1">Uncharacterized protein</fullName>
    </submittedName>
</protein>
<dbReference type="Proteomes" id="UP000770785">
    <property type="component" value="Unassembled WGS sequence"/>
</dbReference>
<dbReference type="RefSeq" id="WP_168039374.1">
    <property type="nucleotide sequence ID" value="NZ_JAATJH010000006.1"/>
</dbReference>
<gene>
    <name evidence="1" type="ORF">GGR27_003389</name>
</gene>
<reference evidence="1 2" key="1">
    <citation type="submission" date="2020-03" db="EMBL/GenBank/DDBJ databases">
        <title>Genomic Encyclopedia of Type Strains, Phase IV (KMG-IV): sequencing the most valuable type-strain genomes for metagenomic binning, comparative biology and taxonomic classification.</title>
        <authorList>
            <person name="Goeker M."/>
        </authorList>
    </citation>
    <scope>NUCLEOTIDE SEQUENCE [LARGE SCALE GENOMIC DNA]</scope>
    <source>
        <strain evidence="1 2">DSM 105096</strain>
    </source>
</reference>
<name>A0ABX0XF58_9BACT</name>
<evidence type="ECO:0000313" key="2">
    <source>
        <dbReference type="Proteomes" id="UP000770785"/>
    </source>
</evidence>
<accession>A0ABX0XF58</accession>
<organism evidence="1 2">
    <name type="scientific">Neolewinella antarctica</name>
    <dbReference type="NCBI Taxonomy" id="442734"/>
    <lineage>
        <taxon>Bacteria</taxon>
        <taxon>Pseudomonadati</taxon>
        <taxon>Bacteroidota</taxon>
        <taxon>Saprospiria</taxon>
        <taxon>Saprospirales</taxon>
        <taxon>Lewinellaceae</taxon>
        <taxon>Neolewinella</taxon>
    </lineage>
</organism>